<dbReference type="InterPro" id="IPR036388">
    <property type="entry name" value="WH-like_DNA-bd_sf"/>
</dbReference>
<dbReference type="Gene3D" id="1.10.10.10">
    <property type="entry name" value="Winged helix-like DNA-binding domain superfamily/Winged helix DNA-binding domain"/>
    <property type="match status" value="1"/>
</dbReference>
<dbReference type="InterPro" id="IPR008332">
    <property type="entry name" value="MethylG_MeTrfase_N"/>
</dbReference>
<dbReference type="Pfam" id="PF01035">
    <property type="entry name" value="DNA_binding_1"/>
    <property type="match status" value="1"/>
</dbReference>
<evidence type="ECO:0000313" key="13">
    <source>
        <dbReference type="Proteomes" id="UP000189475"/>
    </source>
</evidence>
<keyword evidence="13" id="KW-1185">Reference proteome</keyword>
<evidence type="ECO:0000256" key="7">
    <source>
        <dbReference type="ARBA" id="ARBA00023204"/>
    </source>
</evidence>
<feature type="domain" description="Methylated-DNA-[protein]-cysteine S-methyltransferase DNA binding" evidence="10">
    <location>
        <begin position="87"/>
        <end position="166"/>
    </location>
</feature>
<organism evidence="12 13">
    <name type="scientific">Vibrio palustris</name>
    <dbReference type="NCBI Taxonomy" id="1918946"/>
    <lineage>
        <taxon>Bacteria</taxon>
        <taxon>Pseudomonadati</taxon>
        <taxon>Pseudomonadota</taxon>
        <taxon>Gammaproteobacteria</taxon>
        <taxon>Vibrionales</taxon>
        <taxon>Vibrionaceae</taxon>
        <taxon>Vibrio</taxon>
    </lineage>
</organism>
<evidence type="ECO:0000256" key="5">
    <source>
        <dbReference type="ARBA" id="ARBA00022679"/>
    </source>
</evidence>
<evidence type="ECO:0000256" key="4">
    <source>
        <dbReference type="ARBA" id="ARBA00022603"/>
    </source>
</evidence>
<comment type="miscellaneous">
    <text evidence="9">This enzyme catalyzes only one turnover and therefore is not strictly catalytic. According to one definition, an enzyme is a biocatalyst that acts repeatedly and over many reaction cycles.</text>
</comment>
<dbReference type="GO" id="GO:0005737">
    <property type="term" value="C:cytoplasm"/>
    <property type="evidence" value="ECO:0007669"/>
    <property type="project" value="UniProtKB-SubCell"/>
</dbReference>
<dbReference type="InterPro" id="IPR023546">
    <property type="entry name" value="MGMT"/>
</dbReference>
<dbReference type="HAMAP" id="MF_00772">
    <property type="entry name" value="OGT"/>
    <property type="match status" value="1"/>
</dbReference>
<dbReference type="CDD" id="cd06445">
    <property type="entry name" value="ATase"/>
    <property type="match status" value="1"/>
</dbReference>
<comment type="similarity">
    <text evidence="2 9">Belongs to the MGMT family.</text>
</comment>
<dbReference type="InterPro" id="IPR014048">
    <property type="entry name" value="MethylDNA_cys_MeTrfase_DNA-bd"/>
</dbReference>
<dbReference type="EC" id="2.1.1.63" evidence="9"/>
<comment type="catalytic activity">
    <reaction evidence="8 9">
        <text>a 6-O-methyl-2'-deoxyguanosine in DNA + L-cysteinyl-[protein] = S-methyl-L-cysteinyl-[protein] + a 2'-deoxyguanosine in DNA</text>
        <dbReference type="Rhea" id="RHEA:24000"/>
        <dbReference type="Rhea" id="RHEA-COMP:10131"/>
        <dbReference type="Rhea" id="RHEA-COMP:10132"/>
        <dbReference type="Rhea" id="RHEA-COMP:11367"/>
        <dbReference type="Rhea" id="RHEA-COMP:11368"/>
        <dbReference type="ChEBI" id="CHEBI:29950"/>
        <dbReference type="ChEBI" id="CHEBI:82612"/>
        <dbReference type="ChEBI" id="CHEBI:85445"/>
        <dbReference type="ChEBI" id="CHEBI:85448"/>
        <dbReference type="EC" id="2.1.1.63"/>
    </reaction>
</comment>
<dbReference type="AlphaFoldDB" id="A0A1R4B3J6"/>
<comment type="catalytic activity">
    <reaction evidence="1 9">
        <text>a 4-O-methyl-thymidine in DNA + L-cysteinyl-[protein] = a thymidine in DNA + S-methyl-L-cysteinyl-[protein]</text>
        <dbReference type="Rhea" id="RHEA:53428"/>
        <dbReference type="Rhea" id="RHEA-COMP:10131"/>
        <dbReference type="Rhea" id="RHEA-COMP:10132"/>
        <dbReference type="Rhea" id="RHEA-COMP:13555"/>
        <dbReference type="Rhea" id="RHEA-COMP:13556"/>
        <dbReference type="ChEBI" id="CHEBI:29950"/>
        <dbReference type="ChEBI" id="CHEBI:82612"/>
        <dbReference type="ChEBI" id="CHEBI:137386"/>
        <dbReference type="ChEBI" id="CHEBI:137387"/>
        <dbReference type="EC" id="2.1.1.63"/>
    </reaction>
</comment>
<comment type="function">
    <text evidence="9">Involved in the cellular defense against the biological effects of O6-methylguanine (O6-MeG) and O4-methylthymine (O4-MeT) in DNA. Repairs the methylated nucleobase in DNA by stoichiometrically transferring the methyl group to a cysteine residue in the enzyme. This is a suicide reaction: the enzyme is irreversibly inactivated.</text>
</comment>
<name>A0A1R4B3J6_9VIBR</name>
<keyword evidence="4 9" id="KW-0489">Methyltransferase</keyword>
<evidence type="ECO:0000256" key="2">
    <source>
        <dbReference type="ARBA" id="ARBA00008711"/>
    </source>
</evidence>
<proteinExistence type="inferred from homology"/>
<evidence type="ECO:0000256" key="3">
    <source>
        <dbReference type="ARBA" id="ARBA00022490"/>
    </source>
</evidence>
<evidence type="ECO:0000313" key="12">
    <source>
        <dbReference type="EMBL" id="SJL83487.1"/>
    </source>
</evidence>
<dbReference type="SUPFAM" id="SSF46767">
    <property type="entry name" value="Methylated DNA-protein cysteine methyltransferase, C-terminal domain"/>
    <property type="match status" value="1"/>
</dbReference>
<dbReference type="Gene3D" id="3.30.160.70">
    <property type="entry name" value="Methylated DNA-protein cysteine methyltransferase domain"/>
    <property type="match status" value="1"/>
</dbReference>
<keyword evidence="6 9" id="KW-0227">DNA damage</keyword>
<dbReference type="FunFam" id="1.10.10.10:FF:000214">
    <property type="entry name" value="Methylated-DNA--protein-cysteine methyltransferase"/>
    <property type="match status" value="1"/>
</dbReference>
<protein>
    <recommendedName>
        <fullName evidence="9">Methylated-DNA--protein-cysteine methyltransferase</fullName>
        <ecNumber evidence="9">2.1.1.63</ecNumber>
    </recommendedName>
    <alternativeName>
        <fullName evidence="9">6-O-methylguanine-DNA methyltransferase</fullName>
        <shortName evidence="9">MGMT</shortName>
    </alternativeName>
    <alternativeName>
        <fullName evidence="9">O-6-methylguanine-DNA-alkyltransferase</fullName>
    </alternativeName>
</protein>
<dbReference type="EMBL" id="FUFT01000003">
    <property type="protein sequence ID" value="SJL83487.1"/>
    <property type="molecule type" value="Genomic_DNA"/>
</dbReference>
<dbReference type="SUPFAM" id="SSF53155">
    <property type="entry name" value="Methylated DNA-protein cysteine methyltransferase domain"/>
    <property type="match status" value="1"/>
</dbReference>
<dbReference type="PANTHER" id="PTHR10815">
    <property type="entry name" value="METHYLATED-DNA--PROTEIN-CYSTEINE METHYLTRANSFERASE"/>
    <property type="match status" value="1"/>
</dbReference>
<dbReference type="Proteomes" id="UP000189475">
    <property type="component" value="Unassembled WGS sequence"/>
</dbReference>
<evidence type="ECO:0000259" key="10">
    <source>
        <dbReference type="Pfam" id="PF01035"/>
    </source>
</evidence>
<dbReference type="RefSeq" id="WP_077313756.1">
    <property type="nucleotide sequence ID" value="NZ_AP024887.1"/>
</dbReference>
<dbReference type="GO" id="GO:0006307">
    <property type="term" value="P:DNA alkylation repair"/>
    <property type="evidence" value="ECO:0007669"/>
    <property type="project" value="UniProtKB-UniRule"/>
</dbReference>
<dbReference type="Pfam" id="PF02870">
    <property type="entry name" value="Methyltransf_1N"/>
    <property type="match status" value="1"/>
</dbReference>
<evidence type="ECO:0000259" key="11">
    <source>
        <dbReference type="Pfam" id="PF02870"/>
    </source>
</evidence>
<comment type="subcellular location">
    <subcellularLocation>
        <location evidence="9">Cytoplasm</location>
    </subcellularLocation>
</comment>
<accession>A0A1R4B3J6</accession>
<dbReference type="InterPro" id="IPR036217">
    <property type="entry name" value="MethylDNA_cys_MeTrfase_DNAb"/>
</dbReference>
<feature type="active site" description="Nucleophile; methyl group acceptor" evidence="9">
    <location>
        <position position="138"/>
    </location>
</feature>
<gene>
    <name evidence="12" type="primary">ogt_2</name>
    <name evidence="12" type="ORF">VPAL9027_01455</name>
</gene>
<dbReference type="GO" id="GO:0032259">
    <property type="term" value="P:methylation"/>
    <property type="evidence" value="ECO:0007669"/>
    <property type="project" value="UniProtKB-KW"/>
</dbReference>
<keyword evidence="5 9" id="KW-0808">Transferase</keyword>
<dbReference type="PROSITE" id="PS00374">
    <property type="entry name" value="MGMT"/>
    <property type="match status" value="1"/>
</dbReference>
<keyword evidence="3 9" id="KW-0963">Cytoplasm</keyword>
<evidence type="ECO:0000256" key="9">
    <source>
        <dbReference type="HAMAP-Rule" id="MF_00772"/>
    </source>
</evidence>
<dbReference type="InterPro" id="IPR001497">
    <property type="entry name" value="MethylDNA_cys_MeTrfase_AS"/>
</dbReference>
<dbReference type="NCBIfam" id="TIGR00589">
    <property type="entry name" value="ogt"/>
    <property type="match status" value="1"/>
</dbReference>
<keyword evidence="7 9" id="KW-0234">DNA repair</keyword>
<evidence type="ECO:0000256" key="1">
    <source>
        <dbReference type="ARBA" id="ARBA00001286"/>
    </source>
</evidence>
<dbReference type="InterPro" id="IPR036631">
    <property type="entry name" value="MGMT_N_sf"/>
</dbReference>
<feature type="domain" description="Methylguanine DNA methyltransferase ribonuclease-like" evidence="11">
    <location>
        <begin position="6"/>
        <end position="81"/>
    </location>
</feature>
<evidence type="ECO:0000256" key="6">
    <source>
        <dbReference type="ARBA" id="ARBA00022763"/>
    </source>
</evidence>
<sequence>MSAIHIQYYQHPYAEFILGSYQHQLCLCDFRYRKLRDTVDNRIKQGLNAEFIEQTDEVLETTKQQLSEYFQGERNAFDLPLLTVGTPFQKSVWQALQTIPYGHTTAYGDLAKQLGQPTAFRAVANANGANAHAIIIPCHRVIASNGGLGGYGGGVPLKQKLLALETRLI</sequence>
<evidence type="ECO:0000256" key="8">
    <source>
        <dbReference type="ARBA" id="ARBA00049348"/>
    </source>
</evidence>
<dbReference type="GO" id="GO:0003908">
    <property type="term" value="F:methylated-DNA-[protein]-cysteine S-methyltransferase activity"/>
    <property type="evidence" value="ECO:0007669"/>
    <property type="project" value="UniProtKB-UniRule"/>
</dbReference>
<reference evidence="12 13" key="1">
    <citation type="submission" date="2017-02" db="EMBL/GenBank/DDBJ databases">
        <authorList>
            <person name="Peterson S.W."/>
        </authorList>
    </citation>
    <scope>NUCLEOTIDE SEQUENCE [LARGE SCALE GENOMIC DNA]</scope>
    <source>
        <strain evidence="12 13">CECT 9027</strain>
    </source>
</reference>
<dbReference type="PANTHER" id="PTHR10815:SF5">
    <property type="entry name" value="METHYLATED-DNA--PROTEIN-CYSTEINE METHYLTRANSFERASE"/>
    <property type="match status" value="1"/>
</dbReference>
<dbReference type="OrthoDB" id="9811249at2"/>
<dbReference type="STRING" id="1918946.VPAL9027_01455"/>